<keyword evidence="3" id="KW-1185">Reference proteome</keyword>
<evidence type="ECO:0000256" key="1">
    <source>
        <dbReference type="SAM" id="MobiDB-lite"/>
    </source>
</evidence>
<name>A0A9P6UEB0_9FUNG</name>
<dbReference type="OrthoDB" id="2417110at2759"/>
<gene>
    <name evidence="2" type="ORF">BGZ97_009305</name>
</gene>
<reference evidence="2" key="1">
    <citation type="journal article" date="2020" name="Fungal Divers.">
        <title>Resolving the Mortierellaceae phylogeny through synthesis of multi-gene phylogenetics and phylogenomics.</title>
        <authorList>
            <person name="Vandepol N."/>
            <person name="Liber J."/>
            <person name="Desiro A."/>
            <person name="Na H."/>
            <person name="Kennedy M."/>
            <person name="Barry K."/>
            <person name="Grigoriev I.V."/>
            <person name="Miller A.N."/>
            <person name="O'Donnell K."/>
            <person name="Stajich J.E."/>
            <person name="Bonito G."/>
        </authorList>
    </citation>
    <scope>NUCLEOTIDE SEQUENCE</scope>
    <source>
        <strain evidence="2">NVP60</strain>
    </source>
</reference>
<feature type="compositionally biased region" description="Acidic residues" evidence="1">
    <location>
        <begin position="55"/>
        <end position="87"/>
    </location>
</feature>
<feature type="region of interest" description="Disordered" evidence="1">
    <location>
        <begin position="33"/>
        <end position="89"/>
    </location>
</feature>
<sequence length="575" mass="64391">FLGAFIETVFERGPTEIDRTILNSLCPAVKSKIRVAPQPNQDSPVGSSSSADTPAEYEGEGDVEDDGSEDDDDEIGGGEDGGDEDVEPSAMDKPFIAFYQILLGHIYSGKIKLKTVAERQVSQLLERATSLGITLPPITPRNVSYSTVPLLESTTRRLYRSIKMMYRNGSVTLEKKINSQADIQPDTALPKIDPELPAIENYLNLNKASGGSRRIAPLSSLAACYVDFTERHLLPLFWHWPTLKEKIRRMIVEDHYFQDSTIVPSQVDALEWLAKTTPGRLVTTFISDVGLPPDKSNKGYRKTTTIMDIDSTDGKEGLREHLRSLRAEMFDPKEWHGKGYVLKGSIRTNGRLLQLLAFKLKELQSVRYRRVPEDKLPNTLVTTIGGTNSYLTEARNVFSTAADVANLLAADPNQITVLSLDLGTSYLAGATVSLPAGVTPATLKRPLEKEGDRKKKKRTRRAKRKPGDRRRQRERQKARRLTNLSQTTRYFDLVVKRKAVSRPTDSFSNWLEDQKDSTIGVSTGKSIQNIETALPLLKGDGASFREHVAARHACEDDLDNFYNKSNFWKHQWDVK</sequence>
<feature type="region of interest" description="Disordered" evidence="1">
    <location>
        <begin position="443"/>
        <end position="481"/>
    </location>
</feature>
<dbReference type="Proteomes" id="UP000823405">
    <property type="component" value="Unassembled WGS sequence"/>
</dbReference>
<dbReference type="AlphaFoldDB" id="A0A9P6UEB0"/>
<dbReference type="EMBL" id="JAAAIN010004429">
    <property type="protein sequence ID" value="KAG0281211.1"/>
    <property type="molecule type" value="Genomic_DNA"/>
</dbReference>
<protein>
    <submittedName>
        <fullName evidence="2">Uncharacterized protein</fullName>
    </submittedName>
</protein>
<feature type="non-terminal residue" evidence="2">
    <location>
        <position position="575"/>
    </location>
</feature>
<comment type="caution">
    <text evidence="2">The sequence shown here is derived from an EMBL/GenBank/DDBJ whole genome shotgun (WGS) entry which is preliminary data.</text>
</comment>
<evidence type="ECO:0000313" key="2">
    <source>
        <dbReference type="EMBL" id="KAG0281211.1"/>
    </source>
</evidence>
<evidence type="ECO:0000313" key="3">
    <source>
        <dbReference type="Proteomes" id="UP000823405"/>
    </source>
</evidence>
<feature type="non-terminal residue" evidence="2">
    <location>
        <position position="1"/>
    </location>
</feature>
<feature type="compositionally biased region" description="Basic residues" evidence="1">
    <location>
        <begin position="454"/>
        <end position="480"/>
    </location>
</feature>
<organism evidence="2 3">
    <name type="scientific">Linnemannia gamsii</name>
    <dbReference type="NCBI Taxonomy" id="64522"/>
    <lineage>
        <taxon>Eukaryota</taxon>
        <taxon>Fungi</taxon>
        <taxon>Fungi incertae sedis</taxon>
        <taxon>Mucoromycota</taxon>
        <taxon>Mortierellomycotina</taxon>
        <taxon>Mortierellomycetes</taxon>
        <taxon>Mortierellales</taxon>
        <taxon>Mortierellaceae</taxon>
        <taxon>Linnemannia</taxon>
    </lineage>
</organism>
<proteinExistence type="predicted"/>
<accession>A0A9P6UEB0</accession>
<feature type="compositionally biased region" description="Polar residues" evidence="1">
    <location>
        <begin position="38"/>
        <end position="52"/>
    </location>
</feature>